<dbReference type="GO" id="GO:0043565">
    <property type="term" value="F:sequence-specific DNA binding"/>
    <property type="evidence" value="ECO:0007669"/>
    <property type="project" value="TreeGrafter"/>
</dbReference>
<gene>
    <name evidence="6" type="ORF">SAMN02745724_02902</name>
</gene>
<dbReference type="Gene3D" id="3.40.190.10">
    <property type="entry name" value="Periplasmic binding protein-like II"/>
    <property type="match status" value="2"/>
</dbReference>
<protein>
    <submittedName>
        <fullName evidence="6">DNA-binding transcriptional regulator, LysR family</fullName>
    </submittedName>
</protein>
<dbReference type="PRINTS" id="PR00039">
    <property type="entry name" value="HTHLYSR"/>
</dbReference>
<dbReference type="PROSITE" id="PS50931">
    <property type="entry name" value="HTH_LYSR"/>
    <property type="match status" value="1"/>
</dbReference>
<evidence type="ECO:0000259" key="5">
    <source>
        <dbReference type="PROSITE" id="PS50931"/>
    </source>
</evidence>
<dbReference type="InterPro" id="IPR058163">
    <property type="entry name" value="LysR-type_TF_proteobact-type"/>
</dbReference>
<dbReference type="Pfam" id="PF00126">
    <property type="entry name" value="HTH_1"/>
    <property type="match status" value="1"/>
</dbReference>
<dbReference type="Proteomes" id="UP000198862">
    <property type="component" value="Unassembled WGS sequence"/>
</dbReference>
<dbReference type="STRING" id="1123010.SAMN02745724_02902"/>
<dbReference type="InterPro" id="IPR000847">
    <property type="entry name" value="LysR_HTH_N"/>
</dbReference>
<keyword evidence="7" id="KW-1185">Reference proteome</keyword>
<keyword evidence="4" id="KW-0804">Transcription</keyword>
<dbReference type="SUPFAM" id="SSF46785">
    <property type="entry name" value="Winged helix' DNA-binding domain"/>
    <property type="match status" value="1"/>
</dbReference>
<proteinExistence type="inferred from homology"/>
<reference evidence="6 7" key="1">
    <citation type="submission" date="2016-10" db="EMBL/GenBank/DDBJ databases">
        <authorList>
            <person name="de Groot N.N."/>
        </authorList>
    </citation>
    <scope>NUCLEOTIDE SEQUENCE [LARGE SCALE GENOMIC DNA]</scope>
    <source>
        <strain evidence="6 7">DSM 6059</strain>
    </source>
</reference>
<sequence>MYKYLPPLKPLRAFEATARHMSFSLAAKELCVTQSAVSHQVKNLESFLGMSLFIRQGKHLSLSEKGGQYFSFIQRMFISLDNTTAKIMGSASGVTRMAVYGSFAMKWLIPRLPEFRKKYPEIDLRISMLSEEEIDLDLLGVDCGICLGKENTQYQYHHLLTEEWFPVCSPQIYDEIKNNPLAESLMKYPLLEGDHQNDWQKLFDNLGLTFDKPPVYHYFSHVILLLQAAIEGQGIALSSDILSKDDIDSGRLVRLPLNSDQNIGIISHYYFCFTKDRMKDLDIKTVQNWLLSFFK</sequence>
<name>A0A1I1N1Y6_9GAMM</name>
<comment type="similarity">
    <text evidence="1">Belongs to the LysR transcriptional regulatory family.</text>
</comment>
<dbReference type="EMBL" id="FOLO01000023">
    <property type="protein sequence ID" value="SFC91647.1"/>
    <property type="molecule type" value="Genomic_DNA"/>
</dbReference>
<evidence type="ECO:0000313" key="6">
    <source>
        <dbReference type="EMBL" id="SFC91647.1"/>
    </source>
</evidence>
<dbReference type="CDD" id="cd08432">
    <property type="entry name" value="PBP2_GcdR_TrpI_HvrB_AmpR_like"/>
    <property type="match status" value="1"/>
</dbReference>
<keyword evidence="3 6" id="KW-0238">DNA-binding</keyword>
<dbReference type="AlphaFoldDB" id="A0A1I1N1Y6"/>
<dbReference type="OrthoDB" id="5526340at2"/>
<feature type="domain" description="HTH lysR-type" evidence="5">
    <location>
        <begin position="6"/>
        <end position="63"/>
    </location>
</feature>
<dbReference type="SUPFAM" id="SSF53850">
    <property type="entry name" value="Periplasmic binding protein-like II"/>
    <property type="match status" value="1"/>
</dbReference>
<evidence type="ECO:0000256" key="1">
    <source>
        <dbReference type="ARBA" id="ARBA00009437"/>
    </source>
</evidence>
<dbReference type="InterPro" id="IPR036388">
    <property type="entry name" value="WH-like_DNA-bd_sf"/>
</dbReference>
<dbReference type="PANTHER" id="PTHR30537">
    <property type="entry name" value="HTH-TYPE TRANSCRIPTIONAL REGULATOR"/>
    <property type="match status" value="1"/>
</dbReference>
<dbReference type="Pfam" id="PF03466">
    <property type="entry name" value="LysR_substrate"/>
    <property type="match status" value="1"/>
</dbReference>
<evidence type="ECO:0000256" key="4">
    <source>
        <dbReference type="ARBA" id="ARBA00023163"/>
    </source>
</evidence>
<dbReference type="RefSeq" id="WP_091985336.1">
    <property type="nucleotide sequence ID" value="NZ_FOLO01000023.1"/>
</dbReference>
<evidence type="ECO:0000313" key="7">
    <source>
        <dbReference type="Proteomes" id="UP000198862"/>
    </source>
</evidence>
<evidence type="ECO:0000256" key="2">
    <source>
        <dbReference type="ARBA" id="ARBA00023015"/>
    </source>
</evidence>
<dbReference type="GO" id="GO:0006351">
    <property type="term" value="P:DNA-templated transcription"/>
    <property type="evidence" value="ECO:0007669"/>
    <property type="project" value="TreeGrafter"/>
</dbReference>
<dbReference type="PANTHER" id="PTHR30537:SF26">
    <property type="entry name" value="GLYCINE CLEAVAGE SYSTEM TRANSCRIPTIONAL ACTIVATOR"/>
    <property type="match status" value="1"/>
</dbReference>
<dbReference type="InterPro" id="IPR036390">
    <property type="entry name" value="WH_DNA-bd_sf"/>
</dbReference>
<dbReference type="InterPro" id="IPR005119">
    <property type="entry name" value="LysR_subst-bd"/>
</dbReference>
<keyword evidence="2" id="KW-0805">Transcription regulation</keyword>
<dbReference type="GO" id="GO:0003700">
    <property type="term" value="F:DNA-binding transcription factor activity"/>
    <property type="evidence" value="ECO:0007669"/>
    <property type="project" value="InterPro"/>
</dbReference>
<dbReference type="Gene3D" id="1.10.10.10">
    <property type="entry name" value="Winged helix-like DNA-binding domain superfamily/Winged helix DNA-binding domain"/>
    <property type="match status" value="1"/>
</dbReference>
<dbReference type="FunFam" id="1.10.10.10:FF:000038">
    <property type="entry name" value="Glycine cleavage system transcriptional activator"/>
    <property type="match status" value="1"/>
</dbReference>
<organism evidence="6 7">
    <name type="scientific">Pseudoalteromonas denitrificans DSM 6059</name>
    <dbReference type="NCBI Taxonomy" id="1123010"/>
    <lineage>
        <taxon>Bacteria</taxon>
        <taxon>Pseudomonadati</taxon>
        <taxon>Pseudomonadota</taxon>
        <taxon>Gammaproteobacteria</taxon>
        <taxon>Alteromonadales</taxon>
        <taxon>Pseudoalteromonadaceae</taxon>
        <taxon>Pseudoalteromonas</taxon>
    </lineage>
</organism>
<evidence type="ECO:0000256" key="3">
    <source>
        <dbReference type="ARBA" id="ARBA00023125"/>
    </source>
</evidence>
<accession>A0A1I1N1Y6</accession>